<evidence type="ECO:0000256" key="2">
    <source>
        <dbReference type="ARBA" id="ARBA00006939"/>
    </source>
</evidence>
<dbReference type="InterPro" id="IPR004698">
    <property type="entry name" value="Zn/Fe_permease_fun/pln"/>
</dbReference>
<keyword evidence="5 8" id="KW-1133">Transmembrane helix</keyword>
<feature type="transmembrane region" description="Helical" evidence="8">
    <location>
        <begin position="229"/>
        <end position="251"/>
    </location>
</feature>
<keyword evidence="3 8" id="KW-0813">Transport</keyword>
<keyword evidence="11" id="KW-1185">Reference proteome</keyword>
<dbReference type="GO" id="GO:0005886">
    <property type="term" value="C:plasma membrane"/>
    <property type="evidence" value="ECO:0007669"/>
    <property type="project" value="TreeGrafter"/>
</dbReference>
<feature type="transmembrane region" description="Helical" evidence="8">
    <location>
        <begin position="200"/>
        <end position="223"/>
    </location>
</feature>
<protein>
    <submittedName>
        <fullName evidence="10">ZIP zinc/iron transport family</fullName>
    </submittedName>
</protein>
<evidence type="ECO:0000313" key="11">
    <source>
        <dbReference type="Proteomes" id="UP000218811"/>
    </source>
</evidence>
<feature type="transmembrane region" description="Helical" evidence="8">
    <location>
        <begin position="336"/>
        <end position="354"/>
    </location>
</feature>
<feature type="transmembrane region" description="Helical" evidence="8">
    <location>
        <begin position="263"/>
        <end position="283"/>
    </location>
</feature>
<dbReference type="Proteomes" id="UP000218811">
    <property type="component" value="Unassembled WGS sequence"/>
</dbReference>
<dbReference type="PANTHER" id="PTHR11040:SF32">
    <property type="entry name" value="ZINC-REGULATED TRANSPORTER 1"/>
    <property type="match status" value="1"/>
</dbReference>
<dbReference type="PANTHER" id="PTHR11040">
    <property type="entry name" value="ZINC/IRON TRANSPORTER"/>
    <property type="match status" value="1"/>
</dbReference>
<dbReference type="OMA" id="TIEVFPC"/>
<comment type="subcellular location">
    <subcellularLocation>
        <location evidence="1 8">Membrane</location>
        <topology evidence="1 8">Multi-pass membrane protein</topology>
    </subcellularLocation>
</comment>
<dbReference type="Pfam" id="PF02535">
    <property type="entry name" value="Zip"/>
    <property type="match status" value="1"/>
</dbReference>
<dbReference type="EMBL" id="KB467942">
    <property type="protein sequence ID" value="PCH38151.1"/>
    <property type="molecule type" value="Genomic_DNA"/>
</dbReference>
<evidence type="ECO:0000256" key="5">
    <source>
        <dbReference type="ARBA" id="ARBA00022989"/>
    </source>
</evidence>
<gene>
    <name evidence="10" type="ORF">WOLCODRAFT_23117</name>
</gene>
<feature type="transmembrane region" description="Helical" evidence="8">
    <location>
        <begin position="37"/>
        <end position="56"/>
    </location>
</feature>
<keyword evidence="7 8" id="KW-0472">Membrane</keyword>
<keyword evidence="4 8" id="KW-0812">Transmembrane</keyword>
<dbReference type="GO" id="GO:0005385">
    <property type="term" value="F:zinc ion transmembrane transporter activity"/>
    <property type="evidence" value="ECO:0007669"/>
    <property type="project" value="InterPro"/>
</dbReference>
<evidence type="ECO:0000256" key="6">
    <source>
        <dbReference type="ARBA" id="ARBA00023065"/>
    </source>
</evidence>
<evidence type="ECO:0000256" key="8">
    <source>
        <dbReference type="RuleBase" id="RU362088"/>
    </source>
</evidence>
<keyword evidence="6 8" id="KW-0406">Ion transport</keyword>
<feature type="region of interest" description="Disordered" evidence="9">
    <location>
        <begin position="154"/>
        <end position="192"/>
    </location>
</feature>
<evidence type="ECO:0000256" key="3">
    <source>
        <dbReference type="ARBA" id="ARBA00022448"/>
    </source>
</evidence>
<dbReference type="InterPro" id="IPR003689">
    <property type="entry name" value="ZIP"/>
</dbReference>
<reference evidence="10 11" key="1">
    <citation type="journal article" date="2012" name="Science">
        <title>The Paleozoic origin of enzymatic lignin decomposition reconstructed from 31 fungal genomes.</title>
        <authorList>
            <person name="Floudas D."/>
            <person name="Binder M."/>
            <person name="Riley R."/>
            <person name="Barry K."/>
            <person name="Blanchette R.A."/>
            <person name="Henrissat B."/>
            <person name="Martinez A.T."/>
            <person name="Otillar R."/>
            <person name="Spatafora J.W."/>
            <person name="Yadav J.S."/>
            <person name="Aerts A."/>
            <person name="Benoit I."/>
            <person name="Boyd A."/>
            <person name="Carlson A."/>
            <person name="Copeland A."/>
            <person name="Coutinho P.M."/>
            <person name="de Vries R.P."/>
            <person name="Ferreira P."/>
            <person name="Findley K."/>
            <person name="Foster B."/>
            <person name="Gaskell J."/>
            <person name="Glotzer D."/>
            <person name="Gorecki P."/>
            <person name="Heitman J."/>
            <person name="Hesse C."/>
            <person name="Hori C."/>
            <person name="Igarashi K."/>
            <person name="Jurgens J.A."/>
            <person name="Kallen N."/>
            <person name="Kersten P."/>
            <person name="Kohler A."/>
            <person name="Kuees U."/>
            <person name="Kumar T.K.A."/>
            <person name="Kuo A."/>
            <person name="LaButti K."/>
            <person name="Larrondo L.F."/>
            <person name="Lindquist E."/>
            <person name="Ling A."/>
            <person name="Lombard V."/>
            <person name="Lucas S."/>
            <person name="Lundell T."/>
            <person name="Martin R."/>
            <person name="McLaughlin D.J."/>
            <person name="Morgenstern I."/>
            <person name="Morin E."/>
            <person name="Murat C."/>
            <person name="Nagy L.G."/>
            <person name="Nolan M."/>
            <person name="Ohm R.A."/>
            <person name="Patyshakuliyeva A."/>
            <person name="Rokas A."/>
            <person name="Ruiz-Duenas F.J."/>
            <person name="Sabat G."/>
            <person name="Salamov A."/>
            <person name="Samejima M."/>
            <person name="Schmutz J."/>
            <person name="Slot J.C."/>
            <person name="St John F."/>
            <person name="Stenlid J."/>
            <person name="Sun H."/>
            <person name="Sun S."/>
            <person name="Syed K."/>
            <person name="Tsang A."/>
            <person name="Wiebenga A."/>
            <person name="Young D."/>
            <person name="Pisabarro A."/>
            <person name="Eastwood D.C."/>
            <person name="Martin F."/>
            <person name="Cullen D."/>
            <person name="Grigoriev I.V."/>
            <person name="Hibbett D.S."/>
        </authorList>
    </citation>
    <scope>NUCLEOTIDE SEQUENCE [LARGE SCALE GENOMIC DNA]</scope>
    <source>
        <strain evidence="10 11">MD-104</strain>
    </source>
</reference>
<name>A0A2H3J884_WOLCO</name>
<proteinExistence type="inferred from homology"/>
<sequence>MSDYTAEFVRDAETHQLYRRVNCGNGGGASSYTGLRIAALFIVMATSMFGALFPVVSRRVPWLHVPKFAFQIAKYFGSGVIIATAFIHLLDPAISSLGSSCLPSSWGEYPYALALCLISIFMIFLVEIAAFRWGSAVLAKAGVKYDPHGHGIPGGTHAAHGPESAPQSRGMDDKDSIQETGTGDVESLHKGEPTSPMAQVLGIAILEFGVLLHSVFVGLTLAITSNFKVLFVVIIFHQMFEGLGVGSRLAYMDLPPKYSYVPIVGGLLYGITTPVGIAAGLGVRASYNPHSTTTDIVGGIMDAFSAGILIYTGLVELMAHEFIFNKDMVEGSSKQLVFALTCMVAGAGLMALLGKWA</sequence>
<evidence type="ECO:0000313" key="10">
    <source>
        <dbReference type="EMBL" id="PCH38151.1"/>
    </source>
</evidence>
<evidence type="ECO:0000256" key="9">
    <source>
        <dbReference type="SAM" id="MobiDB-lite"/>
    </source>
</evidence>
<accession>A0A2H3J884</accession>
<dbReference type="NCBIfam" id="TIGR00820">
    <property type="entry name" value="zip"/>
    <property type="match status" value="1"/>
</dbReference>
<dbReference type="OrthoDB" id="448280at2759"/>
<organism evidence="10 11">
    <name type="scientific">Wolfiporia cocos (strain MD-104)</name>
    <name type="common">Brown rot fungus</name>
    <dbReference type="NCBI Taxonomy" id="742152"/>
    <lineage>
        <taxon>Eukaryota</taxon>
        <taxon>Fungi</taxon>
        <taxon>Dikarya</taxon>
        <taxon>Basidiomycota</taxon>
        <taxon>Agaricomycotina</taxon>
        <taxon>Agaricomycetes</taxon>
        <taxon>Polyporales</taxon>
        <taxon>Phaeolaceae</taxon>
        <taxon>Wolfiporia</taxon>
    </lineage>
</organism>
<feature type="transmembrane region" description="Helical" evidence="8">
    <location>
        <begin position="68"/>
        <end position="89"/>
    </location>
</feature>
<evidence type="ECO:0000256" key="1">
    <source>
        <dbReference type="ARBA" id="ARBA00004141"/>
    </source>
</evidence>
<dbReference type="AlphaFoldDB" id="A0A2H3J884"/>
<comment type="similarity">
    <text evidence="2 8">Belongs to the ZIP transporter (TC 2.A.5) family.</text>
</comment>
<evidence type="ECO:0000256" key="7">
    <source>
        <dbReference type="ARBA" id="ARBA00023136"/>
    </source>
</evidence>
<dbReference type="STRING" id="742152.A0A2H3J884"/>
<feature type="transmembrane region" description="Helical" evidence="8">
    <location>
        <begin position="303"/>
        <end position="324"/>
    </location>
</feature>
<feature type="transmembrane region" description="Helical" evidence="8">
    <location>
        <begin position="109"/>
        <end position="131"/>
    </location>
</feature>
<evidence type="ECO:0000256" key="4">
    <source>
        <dbReference type="ARBA" id="ARBA00022692"/>
    </source>
</evidence>